<protein>
    <submittedName>
        <fullName evidence="2">GNAT family N-acetyltransferase</fullName>
        <ecNumber evidence="2">2.3.-.-</ecNumber>
    </submittedName>
</protein>
<dbReference type="PROSITE" id="PS51186">
    <property type="entry name" value="GNAT"/>
    <property type="match status" value="1"/>
</dbReference>
<evidence type="ECO:0000313" key="2">
    <source>
        <dbReference type="EMBL" id="MFD0863787.1"/>
    </source>
</evidence>
<sequence length="253" mass="29264">MKIITVTPENVQDETLFCIKDITNPGFDAKKAWFKKRYAEGLRMKILKDTNDKMIGFIEFVPASNAWRPINADDFIFIHCMYVYSKKDRNQGYGSILIKEAEKEAKKRKMAGVCVMSSKGSWMADKTIFEKNGYKEIARRGRFELLSKKWIDEAADPQLYDWTLQKRKYQGWHLLYADQCPWHEKSVAALLDVAMDHGIDLKVKKITNAQEAKQAPSGFGVFSLLHNGKLLEDHYLSATRFKNILQKELQLIS</sequence>
<name>A0ABW3D2U9_9FLAO</name>
<dbReference type="Gene3D" id="3.40.630.30">
    <property type="match status" value="1"/>
</dbReference>
<evidence type="ECO:0000259" key="1">
    <source>
        <dbReference type="PROSITE" id="PS51186"/>
    </source>
</evidence>
<dbReference type="InterPro" id="IPR025685">
    <property type="entry name" value="YoaP-like_dom"/>
</dbReference>
<dbReference type="GO" id="GO:0016746">
    <property type="term" value="F:acyltransferase activity"/>
    <property type="evidence" value="ECO:0007669"/>
    <property type="project" value="UniProtKB-KW"/>
</dbReference>
<gene>
    <name evidence="2" type="ORF">ACFQ1M_16345</name>
</gene>
<comment type="caution">
    <text evidence="2">The sequence shown here is derived from an EMBL/GenBank/DDBJ whole genome shotgun (WGS) entry which is preliminary data.</text>
</comment>
<dbReference type="Pfam" id="PF14268">
    <property type="entry name" value="YoaP"/>
    <property type="match status" value="1"/>
</dbReference>
<dbReference type="EC" id="2.3.-.-" evidence="2"/>
<proteinExistence type="predicted"/>
<dbReference type="Proteomes" id="UP001596978">
    <property type="component" value="Unassembled WGS sequence"/>
</dbReference>
<accession>A0ABW3D2U9</accession>
<dbReference type="Pfam" id="PF00583">
    <property type="entry name" value="Acetyltransf_1"/>
    <property type="match status" value="1"/>
</dbReference>
<keyword evidence="3" id="KW-1185">Reference proteome</keyword>
<evidence type="ECO:0000313" key="3">
    <source>
        <dbReference type="Proteomes" id="UP001596978"/>
    </source>
</evidence>
<dbReference type="InterPro" id="IPR016181">
    <property type="entry name" value="Acyl_CoA_acyltransferase"/>
</dbReference>
<organism evidence="2 3">
    <name type="scientific">Sungkyunkwania multivorans</name>
    <dbReference type="NCBI Taxonomy" id="1173618"/>
    <lineage>
        <taxon>Bacteria</taxon>
        <taxon>Pseudomonadati</taxon>
        <taxon>Bacteroidota</taxon>
        <taxon>Flavobacteriia</taxon>
        <taxon>Flavobacteriales</taxon>
        <taxon>Flavobacteriaceae</taxon>
        <taxon>Sungkyunkwania</taxon>
    </lineage>
</organism>
<dbReference type="CDD" id="cd04301">
    <property type="entry name" value="NAT_SF"/>
    <property type="match status" value="1"/>
</dbReference>
<feature type="domain" description="N-acetyltransferase" evidence="1">
    <location>
        <begin position="1"/>
        <end position="152"/>
    </location>
</feature>
<keyword evidence="2" id="KW-0012">Acyltransferase</keyword>
<keyword evidence="2" id="KW-0808">Transferase</keyword>
<dbReference type="EMBL" id="JBHTJH010000017">
    <property type="protein sequence ID" value="MFD0863787.1"/>
    <property type="molecule type" value="Genomic_DNA"/>
</dbReference>
<dbReference type="InterPro" id="IPR000182">
    <property type="entry name" value="GNAT_dom"/>
</dbReference>
<dbReference type="RefSeq" id="WP_386410175.1">
    <property type="nucleotide sequence ID" value="NZ_JBHTJH010000017.1"/>
</dbReference>
<dbReference type="SUPFAM" id="SSF55729">
    <property type="entry name" value="Acyl-CoA N-acyltransferases (Nat)"/>
    <property type="match status" value="1"/>
</dbReference>
<reference evidence="3" key="1">
    <citation type="journal article" date="2019" name="Int. J. Syst. Evol. Microbiol.">
        <title>The Global Catalogue of Microorganisms (GCM) 10K type strain sequencing project: providing services to taxonomists for standard genome sequencing and annotation.</title>
        <authorList>
            <consortium name="The Broad Institute Genomics Platform"/>
            <consortium name="The Broad Institute Genome Sequencing Center for Infectious Disease"/>
            <person name="Wu L."/>
            <person name="Ma J."/>
        </authorList>
    </citation>
    <scope>NUCLEOTIDE SEQUENCE [LARGE SCALE GENOMIC DNA]</scope>
    <source>
        <strain evidence="3">CCUG 62952</strain>
    </source>
</reference>